<name>A0A840RG40_9NEIS</name>
<keyword evidence="1" id="KW-0812">Transmembrane</keyword>
<accession>A0A840RG40</accession>
<reference evidence="2 3" key="1">
    <citation type="submission" date="2020-08" db="EMBL/GenBank/DDBJ databases">
        <title>Genomic Encyclopedia of Type Strains, Phase IV (KMG-IV): sequencing the most valuable type-strain genomes for metagenomic binning, comparative biology and taxonomic classification.</title>
        <authorList>
            <person name="Goeker M."/>
        </authorList>
    </citation>
    <scope>NUCLEOTIDE SEQUENCE [LARGE SCALE GENOMIC DNA]</scope>
    <source>
        <strain evidence="2 3">DSM 18233</strain>
    </source>
</reference>
<keyword evidence="3" id="KW-1185">Reference proteome</keyword>
<dbReference type="Proteomes" id="UP000543030">
    <property type="component" value="Unassembled WGS sequence"/>
</dbReference>
<feature type="transmembrane region" description="Helical" evidence="1">
    <location>
        <begin position="34"/>
        <end position="56"/>
    </location>
</feature>
<organism evidence="2 3">
    <name type="scientific">Silvimonas terrae</name>
    <dbReference type="NCBI Taxonomy" id="300266"/>
    <lineage>
        <taxon>Bacteria</taxon>
        <taxon>Pseudomonadati</taxon>
        <taxon>Pseudomonadota</taxon>
        <taxon>Betaproteobacteria</taxon>
        <taxon>Neisseriales</taxon>
        <taxon>Chitinibacteraceae</taxon>
        <taxon>Silvimonas</taxon>
    </lineage>
</organism>
<keyword evidence="1" id="KW-0472">Membrane</keyword>
<dbReference type="AlphaFoldDB" id="A0A840RG40"/>
<evidence type="ECO:0000256" key="1">
    <source>
        <dbReference type="SAM" id="Phobius"/>
    </source>
</evidence>
<evidence type="ECO:0000313" key="2">
    <source>
        <dbReference type="EMBL" id="MBB5191316.1"/>
    </source>
</evidence>
<protein>
    <submittedName>
        <fullName evidence="2">Uncharacterized protein</fullName>
    </submittedName>
</protein>
<comment type="caution">
    <text evidence="2">The sequence shown here is derived from an EMBL/GenBank/DDBJ whole genome shotgun (WGS) entry which is preliminary data.</text>
</comment>
<gene>
    <name evidence="2" type="ORF">HNQ50_002039</name>
</gene>
<sequence>MAFYFRPDDVPELQGLNRWEQRVLLRGTFVKERLISTVVLLLAVLGTVEFAINPILHAVAPQVTNSSFPYMAVLLVWLFVLIWLRDTVMMNLLRGKIAARRAQLAAAAPAAPGNE</sequence>
<evidence type="ECO:0000313" key="3">
    <source>
        <dbReference type="Proteomes" id="UP000543030"/>
    </source>
</evidence>
<dbReference type="RefSeq" id="WP_184100080.1">
    <property type="nucleotide sequence ID" value="NZ_JACHHN010000003.1"/>
</dbReference>
<proteinExistence type="predicted"/>
<dbReference type="EMBL" id="JACHHN010000003">
    <property type="protein sequence ID" value="MBB5191316.1"/>
    <property type="molecule type" value="Genomic_DNA"/>
</dbReference>
<keyword evidence="1" id="KW-1133">Transmembrane helix</keyword>
<feature type="transmembrane region" description="Helical" evidence="1">
    <location>
        <begin position="68"/>
        <end position="84"/>
    </location>
</feature>